<evidence type="ECO:0000259" key="5">
    <source>
        <dbReference type="Pfam" id="PF00135"/>
    </source>
</evidence>
<evidence type="ECO:0000313" key="6">
    <source>
        <dbReference type="EMBL" id="KAJ8941422.1"/>
    </source>
</evidence>
<feature type="region of interest" description="Disordered" evidence="4">
    <location>
        <begin position="35"/>
        <end position="60"/>
    </location>
</feature>
<gene>
    <name evidence="6" type="ORF">NQ318_016054</name>
</gene>
<accession>A0AAV8XR38</accession>
<keyword evidence="3" id="KW-0325">Glycoprotein</keyword>
<dbReference type="InterPro" id="IPR019819">
    <property type="entry name" value="Carboxylesterase_B_CS"/>
</dbReference>
<organism evidence="6 7">
    <name type="scientific">Aromia moschata</name>
    <dbReference type="NCBI Taxonomy" id="1265417"/>
    <lineage>
        <taxon>Eukaryota</taxon>
        <taxon>Metazoa</taxon>
        <taxon>Ecdysozoa</taxon>
        <taxon>Arthropoda</taxon>
        <taxon>Hexapoda</taxon>
        <taxon>Insecta</taxon>
        <taxon>Pterygota</taxon>
        <taxon>Neoptera</taxon>
        <taxon>Endopterygota</taxon>
        <taxon>Coleoptera</taxon>
        <taxon>Polyphaga</taxon>
        <taxon>Cucujiformia</taxon>
        <taxon>Chrysomeloidea</taxon>
        <taxon>Cerambycidae</taxon>
        <taxon>Cerambycinae</taxon>
        <taxon>Callichromatini</taxon>
        <taxon>Aromia</taxon>
    </lineage>
</organism>
<keyword evidence="7" id="KW-1185">Reference proteome</keyword>
<dbReference type="PANTHER" id="PTHR43903">
    <property type="entry name" value="NEUROLIGIN"/>
    <property type="match status" value="1"/>
</dbReference>
<evidence type="ECO:0000313" key="7">
    <source>
        <dbReference type="Proteomes" id="UP001162162"/>
    </source>
</evidence>
<proteinExistence type="inferred from homology"/>
<dbReference type="Proteomes" id="UP001162162">
    <property type="component" value="Unassembled WGS sequence"/>
</dbReference>
<dbReference type="InterPro" id="IPR002018">
    <property type="entry name" value="CarbesteraseB"/>
</dbReference>
<dbReference type="InterPro" id="IPR029058">
    <property type="entry name" value="AB_hydrolase_fold"/>
</dbReference>
<dbReference type="EMBL" id="JAPWTK010000373">
    <property type="protein sequence ID" value="KAJ8941422.1"/>
    <property type="molecule type" value="Genomic_DNA"/>
</dbReference>
<name>A0AAV8XR38_9CUCU</name>
<feature type="domain" description="Carboxylesterase type B" evidence="5">
    <location>
        <begin position="175"/>
        <end position="244"/>
    </location>
</feature>
<evidence type="ECO:0000256" key="1">
    <source>
        <dbReference type="ARBA" id="ARBA00005964"/>
    </source>
</evidence>
<dbReference type="PROSITE" id="PS00941">
    <property type="entry name" value="CARBOXYLESTERASE_B_2"/>
    <property type="match status" value="1"/>
</dbReference>
<reference evidence="6" key="1">
    <citation type="journal article" date="2023" name="Insect Mol. Biol.">
        <title>Genome sequencing provides insights into the evolution of gene families encoding plant cell wall-degrading enzymes in longhorned beetles.</title>
        <authorList>
            <person name="Shin N.R."/>
            <person name="Okamura Y."/>
            <person name="Kirsch R."/>
            <person name="Pauchet Y."/>
        </authorList>
    </citation>
    <scope>NUCLEOTIDE SEQUENCE</scope>
    <source>
        <strain evidence="6">AMC_N1</strain>
    </source>
</reference>
<comment type="caution">
    <text evidence="6">The sequence shown here is derived from an EMBL/GenBank/DDBJ whole genome shotgun (WGS) entry which is preliminary data.</text>
</comment>
<dbReference type="Pfam" id="PF00135">
    <property type="entry name" value="COesterase"/>
    <property type="match status" value="1"/>
</dbReference>
<dbReference type="Gene3D" id="3.40.50.1820">
    <property type="entry name" value="alpha/beta hydrolase"/>
    <property type="match status" value="1"/>
</dbReference>
<evidence type="ECO:0000256" key="4">
    <source>
        <dbReference type="SAM" id="MobiDB-lite"/>
    </source>
</evidence>
<evidence type="ECO:0000256" key="2">
    <source>
        <dbReference type="ARBA" id="ARBA00022729"/>
    </source>
</evidence>
<dbReference type="AlphaFoldDB" id="A0AAV8XR38"/>
<comment type="similarity">
    <text evidence="1">Belongs to the type-B carboxylesterase/lipase family.</text>
</comment>
<dbReference type="InterPro" id="IPR051093">
    <property type="entry name" value="Neuroligin/BSAL"/>
</dbReference>
<sequence>MAAYRQQQFEIVLSLILVFVSDIVIGQYDDYSRYPSGYPPNQQNPYNEYGQHFPNGQTDGKDYRTTYLYKGRRYGQQNYNYNNGRLGDPRIQGQDERFTYDRAGNAEPILPGVLGGWREDLQGKRREQTREKPRDIFADTTHGKVQGFQVYLFDNPDPESLYRPGAEFIEREQGVTSVFLGIPYAQPPVNEGRFKPPRLHRGWQLLQAVDFGPACPQPAKYTGATLGIRDVDEDCLYLNVYSPDILCY</sequence>
<dbReference type="SUPFAM" id="SSF53474">
    <property type="entry name" value="alpha/beta-Hydrolases"/>
    <property type="match status" value="1"/>
</dbReference>
<keyword evidence="2" id="KW-0732">Signal</keyword>
<evidence type="ECO:0000256" key="3">
    <source>
        <dbReference type="ARBA" id="ARBA00023180"/>
    </source>
</evidence>
<protein>
    <recommendedName>
        <fullName evidence="5">Carboxylesterase type B domain-containing protein</fullName>
    </recommendedName>
</protein>